<dbReference type="InterPro" id="IPR018126">
    <property type="entry name" value="SASP_alpha/beta-type_CS"/>
</dbReference>
<dbReference type="Proteomes" id="UP000005139">
    <property type="component" value="Unassembled WGS sequence"/>
</dbReference>
<dbReference type="InterPro" id="IPR001448">
    <property type="entry name" value="SASP_alpha/beta-type"/>
</dbReference>
<evidence type="ECO:0000313" key="3">
    <source>
        <dbReference type="EMBL" id="EAX48245.1"/>
    </source>
</evidence>
<comment type="similarity">
    <text evidence="1">Belongs to the alpha/beta-type SASP family.</text>
</comment>
<dbReference type="PANTHER" id="PTHR36107">
    <property type="entry name" value="SMALL, ACID-SOLUBLE SPORE PROTEIN A"/>
    <property type="match status" value="1"/>
</dbReference>
<dbReference type="InterPro" id="IPR038300">
    <property type="entry name" value="SASP_sf_alpha/beta"/>
</dbReference>
<proteinExistence type="inferred from homology"/>
<dbReference type="InterPro" id="IPR050847">
    <property type="entry name" value="SASP_DNA-binding"/>
</dbReference>
<dbReference type="eggNOG" id="ENOG50330BM">
    <property type="taxonomic scope" value="Bacteria"/>
</dbReference>
<evidence type="ECO:0000256" key="2">
    <source>
        <dbReference type="ARBA" id="ARBA00023125"/>
    </source>
</evidence>
<evidence type="ECO:0000313" key="4">
    <source>
        <dbReference type="Proteomes" id="UP000005139"/>
    </source>
</evidence>
<accession>A1HPD9</accession>
<keyword evidence="2" id="KW-0238">DNA-binding</keyword>
<comment type="caution">
    <text evidence="3">The sequence shown here is derived from an EMBL/GenBank/DDBJ whole genome shotgun (WGS) entry which is preliminary data.</text>
</comment>
<dbReference type="RefSeq" id="WP_007288899.1">
    <property type="nucleotide sequence ID" value="NZ_AAWL01000004.1"/>
</dbReference>
<dbReference type="OrthoDB" id="1684430at2"/>
<keyword evidence="4" id="KW-1185">Reference proteome</keyword>
<dbReference type="AlphaFoldDB" id="A1HPD9"/>
<dbReference type="EMBL" id="AAWL01000004">
    <property type="protein sequence ID" value="EAX48245.1"/>
    <property type="molecule type" value="Genomic_DNA"/>
</dbReference>
<protein>
    <submittedName>
        <fullName evidence="3">Small acid-soluble spore protein, alpha/beta type</fullName>
    </submittedName>
</protein>
<name>A1HPD9_9FIRM</name>
<dbReference type="PROSITE" id="PS00304">
    <property type="entry name" value="SASP_1"/>
    <property type="match status" value="1"/>
</dbReference>
<organism evidence="3 4">
    <name type="scientific">Thermosinus carboxydivorans Nor1</name>
    <dbReference type="NCBI Taxonomy" id="401526"/>
    <lineage>
        <taxon>Bacteria</taxon>
        <taxon>Bacillati</taxon>
        <taxon>Bacillota</taxon>
        <taxon>Negativicutes</taxon>
        <taxon>Selenomonadales</taxon>
        <taxon>Sporomusaceae</taxon>
        <taxon>Thermosinus</taxon>
    </lineage>
</organism>
<dbReference type="GO" id="GO:0003690">
    <property type="term" value="F:double-stranded DNA binding"/>
    <property type="evidence" value="ECO:0007669"/>
    <property type="project" value="InterPro"/>
</dbReference>
<dbReference type="Gene3D" id="6.10.10.80">
    <property type="entry name" value="Small, acid-soluble spore protein, alpha/beta type-like"/>
    <property type="match status" value="2"/>
</dbReference>
<gene>
    <name evidence="3" type="ORF">TcarDRAFT_1792</name>
</gene>
<sequence>MANDHRILEPKAKNALEKLKIKVANETLGGEMEQQVTAKNYDSVLNQKKYEVAEELGLKDKIEQVGWENMTTKEVGKIGGHMGGKIGGNMVKELITMAEAQMASVADEAVDKKALLDNNDE</sequence>
<dbReference type="PANTHER" id="PTHR36107:SF1">
    <property type="entry name" value="SMALL, ACID-SOLUBLE SPORE PROTEIN A"/>
    <property type="match status" value="1"/>
</dbReference>
<dbReference type="Pfam" id="PF00269">
    <property type="entry name" value="SASP"/>
    <property type="match status" value="2"/>
</dbReference>
<reference evidence="3 4" key="2">
    <citation type="submission" date="2007-01" db="EMBL/GenBank/DDBJ databases">
        <title>Sequencing of the draft genome and assembly of Thermosinus carboxydivorans Nor1.</title>
        <authorList>
            <consortium name="US DOE Joint Genome Institute (JGI-PGF)"/>
            <person name="Copeland A."/>
            <person name="Lucas S."/>
            <person name="Lapidus A."/>
            <person name="Barry K."/>
            <person name="Glavina del Rio T."/>
            <person name="Dalin E."/>
            <person name="Tice H."/>
            <person name="Bruce D."/>
            <person name="Pitluck S."/>
            <person name="Richardson P."/>
        </authorList>
    </citation>
    <scope>NUCLEOTIDE SEQUENCE [LARGE SCALE GENOMIC DNA]</scope>
    <source>
        <strain evidence="3 4">Nor1</strain>
    </source>
</reference>
<evidence type="ECO:0000256" key="1">
    <source>
        <dbReference type="ARBA" id="ARBA00005442"/>
    </source>
</evidence>
<dbReference type="GO" id="GO:0006265">
    <property type="term" value="P:DNA topological change"/>
    <property type="evidence" value="ECO:0007669"/>
    <property type="project" value="InterPro"/>
</dbReference>
<reference evidence="3 4" key="1">
    <citation type="submission" date="2007-01" db="EMBL/GenBank/DDBJ databases">
        <title>Annotation of the draft genome assembly of Thermosinus carboxydivorans Nor1.</title>
        <authorList>
            <consortium name="US DOE Joint Genome Institute (JGI-ORNL)"/>
            <person name="Larimer F."/>
            <person name="Land M."/>
            <person name="Hauser L."/>
        </authorList>
    </citation>
    <scope>NUCLEOTIDE SEQUENCE [LARGE SCALE GENOMIC DNA]</scope>
    <source>
        <strain evidence="3 4">Nor1</strain>
    </source>
</reference>